<gene>
    <name evidence="1" type="ORF">pdam_00001545</name>
</gene>
<accession>A0A3M6U538</accession>
<dbReference type="AlphaFoldDB" id="A0A3M6U538"/>
<name>A0A3M6U538_POCDA</name>
<keyword evidence="2" id="KW-1185">Reference proteome</keyword>
<evidence type="ECO:0000313" key="1">
    <source>
        <dbReference type="EMBL" id="RMX48802.1"/>
    </source>
</evidence>
<organism evidence="1 2">
    <name type="scientific">Pocillopora damicornis</name>
    <name type="common">Cauliflower coral</name>
    <name type="synonym">Millepora damicornis</name>
    <dbReference type="NCBI Taxonomy" id="46731"/>
    <lineage>
        <taxon>Eukaryota</taxon>
        <taxon>Metazoa</taxon>
        <taxon>Cnidaria</taxon>
        <taxon>Anthozoa</taxon>
        <taxon>Hexacorallia</taxon>
        <taxon>Scleractinia</taxon>
        <taxon>Astrocoeniina</taxon>
        <taxon>Pocilloporidae</taxon>
        <taxon>Pocillopora</taxon>
    </lineage>
</organism>
<dbReference type="EMBL" id="RCHS01002239">
    <property type="protein sequence ID" value="RMX48802.1"/>
    <property type="molecule type" value="Genomic_DNA"/>
</dbReference>
<proteinExistence type="predicted"/>
<sequence>MTPADVPASTVPFFVTMMPKISKQIFTCVTRARDHYYRNSFFNRSPPWRSRPDCLRSLFKIRIVPSLATLKLVQGSHPGYHSQTGALIVADPEIGELIYKPRKAQKHNAIAVCKEAGSRDDCKTSWPNTFDWRSRDKVCCTSTKLTVLSCCHSACGQIRTERVIGIASSVLRIRSSHGVSGTLVNYLLDVGNHLNSLNRQLPPAEINSENEQSNYEVLSRLWFVMPGRLKRNKDSGMFV</sequence>
<reference evidence="1 2" key="1">
    <citation type="journal article" date="2018" name="Sci. Rep.">
        <title>Comparative analysis of the Pocillopora damicornis genome highlights role of immune system in coral evolution.</title>
        <authorList>
            <person name="Cunning R."/>
            <person name="Bay R.A."/>
            <person name="Gillette P."/>
            <person name="Baker A.C."/>
            <person name="Traylor-Knowles N."/>
        </authorList>
    </citation>
    <scope>NUCLEOTIDE SEQUENCE [LARGE SCALE GENOMIC DNA]</scope>
    <source>
        <strain evidence="1">RSMAS</strain>
        <tissue evidence="1">Whole animal</tissue>
    </source>
</reference>
<comment type="caution">
    <text evidence="1">The sequence shown here is derived from an EMBL/GenBank/DDBJ whole genome shotgun (WGS) entry which is preliminary data.</text>
</comment>
<evidence type="ECO:0000313" key="2">
    <source>
        <dbReference type="Proteomes" id="UP000275408"/>
    </source>
</evidence>
<dbReference type="Proteomes" id="UP000275408">
    <property type="component" value="Unassembled WGS sequence"/>
</dbReference>
<protein>
    <submittedName>
        <fullName evidence="1">Uncharacterized protein</fullName>
    </submittedName>
</protein>